<evidence type="ECO:0000256" key="1">
    <source>
        <dbReference type="SAM" id="SignalP"/>
    </source>
</evidence>
<dbReference type="InterPro" id="IPR042095">
    <property type="entry name" value="SUMF_sf"/>
</dbReference>
<feature type="chain" id="PRO_5031571836" evidence="1">
    <location>
        <begin position="24"/>
        <end position="504"/>
    </location>
</feature>
<evidence type="ECO:0000313" key="3">
    <source>
        <dbReference type="EMBL" id="NME70152.1"/>
    </source>
</evidence>
<evidence type="ECO:0000259" key="2">
    <source>
        <dbReference type="Pfam" id="PF03781"/>
    </source>
</evidence>
<dbReference type="Gene3D" id="3.90.1580.10">
    <property type="entry name" value="paralog of FGE (formylglycine-generating enzyme)"/>
    <property type="match status" value="1"/>
</dbReference>
<dbReference type="EMBL" id="JABANE010000056">
    <property type="protein sequence ID" value="NME70152.1"/>
    <property type="molecule type" value="Genomic_DNA"/>
</dbReference>
<reference evidence="3 4" key="1">
    <citation type="submission" date="2020-04" db="EMBL/GenBank/DDBJ databases">
        <title>Flammeovirga sp. SR4, a novel species isolated from seawater.</title>
        <authorList>
            <person name="Wang X."/>
        </authorList>
    </citation>
    <scope>NUCLEOTIDE SEQUENCE [LARGE SCALE GENOMIC DNA]</scope>
    <source>
        <strain evidence="3 4">ATCC 23126</strain>
    </source>
</reference>
<dbReference type="RefSeq" id="WP_169658398.1">
    <property type="nucleotide sequence ID" value="NZ_JABANE010000056.1"/>
</dbReference>
<dbReference type="SUPFAM" id="SSF56436">
    <property type="entry name" value="C-type lectin-like"/>
    <property type="match status" value="1"/>
</dbReference>
<name>A0A7X9XAX9_9BACT</name>
<dbReference type="AlphaFoldDB" id="A0A7X9XAX9"/>
<dbReference type="InterPro" id="IPR016187">
    <property type="entry name" value="CTDL_fold"/>
</dbReference>
<accession>A0A7X9XAX9</accession>
<comment type="caution">
    <text evidence="3">The sequence shown here is derived from an EMBL/GenBank/DDBJ whole genome shotgun (WGS) entry which is preliminary data.</text>
</comment>
<protein>
    <submittedName>
        <fullName evidence="3">Formylglycine-generating enzyme family protein</fullName>
    </submittedName>
</protein>
<feature type="domain" description="Sulfatase-modifying factor enzyme-like" evidence="2">
    <location>
        <begin position="214"/>
        <end position="423"/>
    </location>
</feature>
<feature type="signal peptide" evidence="1">
    <location>
        <begin position="1"/>
        <end position="23"/>
    </location>
</feature>
<dbReference type="Pfam" id="PF03781">
    <property type="entry name" value="FGE-sulfatase"/>
    <property type="match status" value="1"/>
</dbReference>
<keyword evidence="4" id="KW-1185">Reference proteome</keyword>
<gene>
    <name evidence="3" type="ORF">HHU12_19410</name>
</gene>
<dbReference type="InterPro" id="IPR005532">
    <property type="entry name" value="SUMF_dom"/>
</dbReference>
<dbReference type="Proteomes" id="UP000576082">
    <property type="component" value="Unassembled WGS sequence"/>
</dbReference>
<sequence>MKKLLLLFLHSILIVGTANQLLANNIQITSLSVGDRTAEQKLPLSFTISWDNAWRVDNGQNNWDAAWIFVKYRNHNQEYWQHASLSFGSGHSVTATQGAIGGIIESSDDTGSGQSKGVFLYSSSSISQQTVSYDVTLEWDYGFDAQGDGDTFDIHVYAIEMVYVPKGQFYLGSGSTLANYETDPFYTHDGGSLSSTTTPYLVLSEEAITVGTSSGDLYYNLDGTDTGDLQDGTIPASFPKGYESFYCMKYEITQGQYASFLNTLSSDQISNNYNDKAVWRENLIYDAGAGEYSSTTPSFAQNFLEHPYAMNYMDWSALRPMTELEFEKACRGTLLVVENEFAWGTSNINATVYGTSGSGDSEEVTNYNNASGNANYVTVNSTISGVTRVGVFASNADNTGRETAGASYYGIMDLSGNVYETVIPVSTSEGRSYDGSHGDGMLNAFGIYNQSGWPSSSSTGSIGGRGGAFNTSQNELRVSNRVNIAKDFSTLRFLLGGRGVRTAP</sequence>
<keyword evidence="1" id="KW-0732">Signal</keyword>
<organism evidence="3 4">
    <name type="scientific">Flammeovirga aprica JL-4</name>
    <dbReference type="NCBI Taxonomy" id="694437"/>
    <lineage>
        <taxon>Bacteria</taxon>
        <taxon>Pseudomonadati</taxon>
        <taxon>Bacteroidota</taxon>
        <taxon>Cytophagia</taxon>
        <taxon>Cytophagales</taxon>
        <taxon>Flammeovirgaceae</taxon>
        <taxon>Flammeovirga</taxon>
    </lineage>
</organism>
<proteinExistence type="predicted"/>
<evidence type="ECO:0000313" key="4">
    <source>
        <dbReference type="Proteomes" id="UP000576082"/>
    </source>
</evidence>